<gene>
    <name evidence="1" type="ORF">V22_31370</name>
</gene>
<name>A0A517TBW4_9PLAN</name>
<dbReference type="AlphaFoldDB" id="A0A517TBW4"/>
<dbReference type="KEGG" id="chya:V22_31370"/>
<evidence type="ECO:0000313" key="1">
    <source>
        <dbReference type="EMBL" id="QDT65875.1"/>
    </source>
</evidence>
<protein>
    <submittedName>
        <fullName evidence="1">Uncharacterized protein</fullName>
    </submittedName>
</protein>
<dbReference type="Proteomes" id="UP000319976">
    <property type="component" value="Chromosome"/>
</dbReference>
<reference evidence="1 2" key="1">
    <citation type="submission" date="2019-02" db="EMBL/GenBank/DDBJ databases">
        <title>Deep-cultivation of Planctomycetes and their phenomic and genomic characterization uncovers novel biology.</title>
        <authorList>
            <person name="Wiegand S."/>
            <person name="Jogler M."/>
            <person name="Boedeker C."/>
            <person name="Pinto D."/>
            <person name="Vollmers J."/>
            <person name="Rivas-Marin E."/>
            <person name="Kohn T."/>
            <person name="Peeters S.H."/>
            <person name="Heuer A."/>
            <person name="Rast P."/>
            <person name="Oberbeckmann S."/>
            <person name="Bunk B."/>
            <person name="Jeske O."/>
            <person name="Meyerdierks A."/>
            <person name="Storesund J.E."/>
            <person name="Kallscheuer N."/>
            <person name="Luecker S."/>
            <person name="Lage O.M."/>
            <person name="Pohl T."/>
            <person name="Merkel B.J."/>
            <person name="Hornburger P."/>
            <person name="Mueller R.-W."/>
            <person name="Bruemmer F."/>
            <person name="Labrenz M."/>
            <person name="Spormann A.M."/>
            <person name="Op den Camp H."/>
            <person name="Overmann J."/>
            <person name="Amann R."/>
            <person name="Jetten M.S.M."/>
            <person name="Mascher T."/>
            <person name="Medema M.H."/>
            <person name="Devos D.P."/>
            <person name="Kaster A.-K."/>
            <person name="Ovreas L."/>
            <person name="Rohde M."/>
            <person name="Galperin M.Y."/>
            <person name="Jogler C."/>
        </authorList>
    </citation>
    <scope>NUCLEOTIDE SEQUENCE [LARGE SCALE GENOMIC DNA]</scope>
    <source>
        <strain evidence="1 2">V22</strain>
    </source>
</reference>
<accession>A0A517TBW4</accession>
<keyword evidence="2" id="KW-1185">Reference proteome</keyword>
<organism evidence="1 2">
    <name type="scientific">Calycomorphotria hydatis</name>
    <dbReference type="NCBI Taxonomy" id="2528027"/>
    <lineage>
        <taxon>Bacteria</taxon>
        <taxon>Pseudomonadati</taxon>
        <taxon>Planctomycetota</taxon>
        <taxon>Planctomycetia</taxon>
        <taxon>Planctomycetales</taxon>
        <taxon>Planctomycetaceae</taxon>
        <taxon>Calycomorphotria</taxon>
    </lineage>
</organism>
<dbReference type="EMBL" id="CP036316">
    <property type="protein sequence ID" value="QDT65875.1"/>
    <property type="molecule type" value="Genomic_DNA"/>
</dbReference>
<evidence type="ECO:0000313" key="2">
    <source>
        <dbReference type="Proteomes" id="UP000319976"/>
    </source>
</evidence>
<proteinExistence type="predicted"/>
<sequence>MQTDSTEKFNYLPMQGLQITIQILSETACDTTEMTGPYGFLVLSYKEFDC</sequence>